<dbReference type="RefSeq" id="WP_270029223.1">
    <property type="nucleotide sequence ID" value="NZ_JAPDDP010000086.1"/>
</dbReference>
<proteinExistence type="predicted"/>
<gene>
    <name evidence="2" type="ORF">OJ997_30985</name>
</gene>
<evidence type="ECO:0008006" key="4">
    <source>
        <dbReference type="Google" id="ProtNLM"/>
    </source>
</evidence>
<comment type="caution">
    <text evidence="2">The sequence shown here is derived from an EMBL/GenBank/DDBJ whole genome shotgun (WGS) entry which is preliminary data.</text>
</comment>
<dbReference type="AlphaFoldDB" id="A0A9X3NE56"/>
<feature type="chain" id="PRO_5040757551" description="WD40 repeat protein" evidence="1">
    <location>
        <begin position="16"/>
        <end position="627"/>
    </location>
</feature>
<feature type="signal peptide" evidence="1">
    <location>
        <begin position="1"/>
        <end position="15"/>
    </location>
</feature>
<dbReference type="InterPro" id="IPR011042">
    <property type="entry name" value="6-blade_b-propeller_TolB-like"/>
</dbReference>
<organism evidence="2 3">
    <name type="scientific">Solirubrobacter phytolaccae</name>
    <dbReference type="NCBI Taxonomy" id="1404360"/>
    <lineage>
        <taxon>Bacteria</taxon>
        <taxon>Bacillati</taxon>
        <taxon>Actinomycetota</taxon>
        <taxon>Thermoleophilia</taxon>
        <taxon>Solirubrobacterales</taxon>
        <taxon>Solirubrobacteraceae</taxon>
        <taxon>Solirubrobacter</taxon>
    </lineage>
</organism>
<protein>
    <recommendedName>
        <fullName evidence="4">WD40 repeat protein</fullName>
    </recommendedName>
</protein>
<reference evidence="2" key="1">
    <citation type="submission" date="2022-10" db="EMBL/GenBank/DDBJ databases">
        <title>The WGS of Solirubrobacter phytolaccae KCTC 29190.</title>
        <authorList>
            <person name="Jiang Z."/>
        </authorList>
    </citation>
    <scope>NUCLEOTIDE SEQUENCE</scope>
    <source>
        <strain evidence="2">KCTC 29190</strain>
    </source>
</reference>
<evidence type="ECO:0000256" key="1">
    <source>
        <dbReference type="SAM" id="SignalP"/>
    </source>
</evidence>
<keyword evidence="1" id="KW-0732">Signal</keyword>
<dbReference type="Gene3D" id="2.120.10.30">
    <property type="entry name" value="TolB, C-terminal domain"/>
    <property type="match status" value="2"/>
</dbReference>
<sequence length="627" mass="65779">MLLGVLAIPAPAAYAYVAPGATIASASLTLREQGDDTSGTPDLSSDGRYVVFRTTSRNLFPPEIKDPPGKHYRGGVFRRDLATGALELVALGDLRNDADDTLVLRGADSPSVSGDGRYVAFSTAEPLVAQDTNANVDVYVRDLATGGYELASAVDGADAPLAYTGVAGSDVSPGVALSDDGRRVVFRTVDGDAAGMPAFQVFVRDLATRGTRLVTHRRGDAAVPVGGALGQAGISGDGTAVVWTGRGADEQVTTVPNESLDPQAFSYLWQRAGEETRRITGPTDPDDPSCTFYVPSDTATGPCYGPLADNEQGVAGIIGLLPSLSFDGYRVAFLTSASPRPRVAGSALDLFVTDMRPGVSRKAGTVELTRDDPVDRIAGAPLNAVALSPDGRWAAVTSNRLRFPSLRFSSSVRSVFDVAELYLVDLETRTIERAATAAGGGNINGSGVAAQLSVSRDARRVAFVSSADNLFFGDANQRADVFVVDRLDAAPPPAPVDEPPIEAPVEVFDPPPVATTRRLTVSVKRAPAYGVRLQVKVPVKGKLRVEIRGRVPDADGRPRGASKLLASKTVTVKKTGSLRVDVAIAKRYKSAVKRAGKLEAKATAELTPTSGGSAYTRALTVRFAAKR</sequence>
<accession>A0A9X3NE56</accession>
<keyword evidence="3" id="KW-1185">Reference proteome</keyword>
<evidence type="ECO:0000313" key="3">
    <source>
        <dbReference type="Proteomes" id="UP001147653"/>
    </source>
</evidence>
<dbReference type="EMBL" id="JAPDDP010000086">
    <property type="protein sequence ID" value="MDA0184768.1"/>
    <property type="molecule type" value="Genomic_DNA"/>
</dbReference>
<evidence type="ECO:0000313" key="2">
    <source>
        <dbReference type="EMBL" id="MDA0184768.1"/>
    </source>
</evidence>
<name>A0A9X3NE56_9ACTN</name>
<dbReference type="SUPFAM" id="SSF82171">
    <property type="entry name" value="DPP6 N-terminal domain-like"/>
    <property type="match status" value="1"/>
</dbReference>
<dbReference type="Proteomes" id="UP001147653">
    <property type="component" value="Unassembled WGS sequence"/>
</dbReference>